<gene>
    <name evidence="1" type="ORF">PoB_004827200</name>
</gene>
<protein>
    <recommendedName>
        <fullName evidence="3">Secreted protein</fullName>
    </recommendedName>
</protein>
<evidence type="ECO:0000313" key="2">
    <source>
        <dbReference type="Proteomes" id="UP000735302"/>
    </source>
</evidence>
<evidence type="ECO:0000313" key="1">
    <source>
        <dbReference type="EMBL" id="GFO21767.1"/>
    </source>
</evidence>
<dbReference type="AlphaFoldDB" id="A0AAV4BS09"/>
<accession>A0AAV4BS09</accession>
<reference evidence="1 2" key="1">
    <citation type="journal article" date="2021" name="Elife">
        <title>Chloroplast acquisition without the gene transfer in kleptoplastic sea slugs, Plakobranchus ocellatus.</title>
        <authorList>
            <person name="Maeda T."/>
            <person name="Takahashi S."/>
            <person name="Yoshida T."/>
            <person name="Shimamura S."/>
            <person name="Takaki Y."/>
            <person name="Nagai Y."/>
            <person name="Toyoda A."/>
            <person name="Suzuki Y."/>
            <person name="Arimoto A."/>
            <person name="Ishii H."/>
            <person name="Satoh N."/>
            <person name="Nishiyama T."/>
            <person name="Hasebe M."/>
            <person name="Maruyama T."/>
            <person name="Minagawa J."/>
            <person name="Obokata J."/>
            <person name="Shigenobu S."/>
        </authorList>
    </citation>
    <scope>NUCLEOTIDE SEQUENCE [LARGE SCALE GENOMIC DNA]</scope>
</reference>
<comment type="caution">
    <text evidence="1">The sequence shown here is derived from an EMBL/GenBank/DDBJ whole genome shotgun (WGS) entry which is preliminary data.</text>
</comment>
<name>A0AAV4BS09_9GAST</name>
<keyword evidence="2" id="KW-1185">Reference proteome</keyword>
<dbReference type="EMBL" id="BLXT01005284">
    <property type="protein sequence ID" value="GFO21767.1"/>
    <property type="molecule type" value="Genomic_DNA"/>
</dbReference>
<organism evidence="1 2">
    <name type="scientific">Plakobranchus ocellatus</name>
    <dbReference type="NCBI Taxonomy" id="259542"/>
    <lineage>
        <taxon>Eukaryota</taxon>
        <taxon>Metazoa</taxon>
        <taxon>Spiralia</taxon>
        <taxon>Lophotrochozoa</taxon>
        <taxon>Mollusca</taxon>
        <taxon>Gastropoda</taxon>
        <taxon>Heterobranchia</taxon>
        <taxon>Euthyneura</taxon>
        <taxon>Panpulmonata</taxon>
        <taxon>Sacoglossa</taxon>
        <taxon>Placobranchoidea</taxon>
        <taxon>Plakobranchidae</taxon>
        <taxon>Plakobranchus</taxon>
    </lineage>
</organism>
<sequence>MVGVLLSLFQPFCPIIIEQRIASATTVDSETVLRSAKALVLRVSAPPQAPCSDGGPDMPRSPMIGQAKYAKHKTPLHFDSWIAIDARSNERLEV</sequence>
<proteinExistence type="predicted"/>
<evidence type="ECO:0008006" key="3">
    <source>
        <dbReference type="Google" id="ProtNLM"/>
    </source>
</evidence>
<dbReference type="Proteomes" id="UP000735302">
    <property type="component" value="Unassembled WGS sequence"/>
</dbReference>